<proteinExistence type="predicted"/>
<comment type="caution">
    <text evidence="6">The sequence shown here is derived from an EMBL/GenBank/DDBJ whole genome shotgun (WGS) entry which is preliminary data.</text>
</comment>
<keyword evidence="2" id="KW-0479">Metal-binding</keyword>
<dbReference type="SUPFAM" id="SSF53187">
    <property type="entry name" value="Zn-dependent exopeptidases"/>
    <property type="match status" value="1"/>
</dbReference>
<evidence type="ECO:0000256" key="1">
    <source>
        <dbReference type="ARBA" id="ARBA00001947"/>
    </source>
</evidence>
<dbReference type="GO" id="GO:0046872">
    <property type="term" value="F:metal ion binding"/>
    <property type="evidence" value="ECO:0007669"/>
    <property type="project" value="UniProtKB-KW"/>
</dbReference>
<dbReference type="eggNOG" id="COG2866">
    <property type="taxonomic scope" value="Bacteria"/>
</dbReference>
<feature type="domain" description="Succinylglutamate desuccinylase/Aspartoacylase catalytic" evidence="5">
    <location>
        <begin position="51"/>
        <end position="115"/>
    </location>
</feature>
<dbReference type="GO" id="GO:0016788">
    <property type="term" value="F:hydrolase activity, acting on ester bonds"/>
    <property type="evidence" value="ECO:0007669"/>
    <property type="project" value="InterPro"/>
</dbReference>
<dbReference type="EMBL" id="ABVL01000014">
    <property type="protein sequence ID" value="EDY18142.1"/>
    <property type="molecule type" value="Genomic_DNA"/>
</dbReference>
<dbReference type="AlphaFoldDB" id="B4D5T9"/>
<reference evidence="6 7" key="1">
    <citation type="journal article" date="2011" name="J. Bacteriol.">
        <title>Genome sequence of Chthoniobacter flavus Ellin428, an aerobic heterotrophic soil bacterium.</title>
        <authorList>
            <person name="Kant R."/>
            <person name="van Passel M.W."/>
            <person name="Palva A."/>
            <person name="Lucas S."/>
            <person name="Lapidus A."/>
            <person name="Glavina Del Rio T."/>
            <person name="Dalin E."/>
            <person name="Tice H."/>
            <person name="Bruce D."/>
            <person name="Goodwin L."/>
            <person name="Pitluck S."/>
            <person name="Larimer F.W."/>
            <person name="Land M.L."/>
            <person name="Hauser L."/>
            <person name="Sangwan P."/>
            <person name="de Vos W.M."/>
            <person name="Janssen P.H."/>
            <person name="Smidt H."/>
        </authorList>
    </citation>
    <scope>NUCLEOTIDE SEQUENCE [LARGE SCALE GENOMIC DNA]</scope>
    <source>
        <strain evidence="6 7">Ellin428</strain>
    </source>
</reference>
<evidence type="ECO:0000313" key="7">
    <source>
        <dbReference type="Proteomes" id="UP000005824"/>
    </source>
</evidence>
<protein>
    <recommendedName>
        <fullName evidence="5">Succinylglutamate desuccinylase/Aspartoacylase catalytic domain-containing protein</fullName>
    </recommendedName>
</protein>
<gene>
    <name evidence="6" type="ORF">CfE428DRAFT_4278</name>
</gene>
<dbReference type="RefSeq" id="WP_006981602.1">
    <property type="nucleotide sequence ID" value="NZ_ABVL01000014.1"/>
</dbReference>
<dbReference type="InParanoid" id="B4D5T9"/>
<evidence type="ECO:0000256" key="3">
    <source>
        <dbReference type="ARBA" id="ARBA00022801"/>
    </source>
</evidence>
<comment type="cofactor">
    <cofactor evidence="1">
        <name>Zn(2+)</name>
        <dbReference type="ChEBI" id="CHEBI:29105"/>
    </cofactor>
</comment>
<evidence type="ECO:0000313" key="6">
    <source>
        <dbReference type="EMBL" id="EDY18142.1"/>
    </source>
</evidence>
<evidence type="ECO:0000259" key="5">
    <source>
        <dbReference type="Pfam" id="PF24827"/>
    </source>
</evidence>
<keyword evidence="4" id="KW-0862">Zinc</keyword>
<dbReference type="CDD" id="cd06231">
    <property type="entry name" value="M14_REP34-like"/>
    <property type="match status" value="1"/>
</dbReference>
<evidence type="ECO:0000256" key="2">
    <source>
        <dbReference type="ARBA" id="ARBA00022723"/>
    </source>
</evidence>
<evidence type="ECO:0000256" key="4">
    <source>
        <dbReference type="ARBA" id="ARBA00022833"/>
    </source>
</evidence>
<dbReference type="STRING" id="497964.CfE428DRAFT_4278"/>
<name>B4D5T9_9BACT</name>
<sequence>MSHRAHDYRYLIERWRAVARKTGIPLRSLGRTDGFEHFYLRTPALTASGGIYFSAGIHGDEPASTEALITWAEQQGRKLRDLPLFLFPCLNAWGLVQNVRLTLQGADLNRSFHRTDIPVIEAVKKAVAGHQFDAAVMLHEDYDGQGVYLYEVQRLQPYWGEALLTAARVHLPTDPRPKIDGRMVANGIHRRRIDRRRFARIGYPEAVWLHLEHSARSFTVETPSEFALELRVAAHIAVIEDVIYRVRR</sequence>
<dbReference type="Proteomes" id="UP000005824">
    <property type="component" value="Unassembled WGS sequence"/>
</dbReference>
<accession>B4D5T9</accession>
<keyword evidence="3" id="KW-0378">Hydrolase</keyword>
<organism evidence="6 7">
    <name type="scientific">Chthoniobacter flavus Ellin428</name>
    <dbReference type="NCBI Taxonomy" id="497964"/>
    <lineage>
        <taxon>Bacteria</taxon>
        <taxon>Pseudomonadati</taxon>
        <taxon>Verrucomicrobiota</taxon>
        <taxon>Spartobacteria</taxon>
        <taxon>Chthoniobacterales</taxon>
        <taxon>Chthoniobacteraceae</taxon>
        <taxon>Chthoniobacter</taxon>
    </lineage>
</organism>
<keyword evidence="7" id="KW-1185">Reference proteome</keyword>
<dbReference type="Pfam" id="PF24827">
    <property type="entry name" value="AstE_AspA_cat"/>
    <property type="match status" value="1"/>
</dbReference>
<dbReference type="Gene3D" id="3.40.630.10">
    <property type="entry name" value="Zn peptidases"/>
    <property type="match status" value="1"/>
</dbReference>
<dbReference type="InterPro" id="IPR055438">
    <property type="entry name" value="AstE_AspA_cat"/>
</dbReference>